<dbReference type="OrthoDB" id="419537at2759"/>
<dbReference type="InterPro" id="IPR043129">
    <property type="entry name" value="ATPase_NBD"/>
</dbReference>
<accession>A0A7J6M7C9</accession>
<comment type="similarity">
    <text evidence="3">Belongs to the hexokinase family.</text>
</comment>
<evidence type="ECO:0000256" key="5">
    <source>
        <dbReference type="ARBA" id="ARBA00022679"/>
    </source>
</evidence>
<dbReference type="SUPFAM" id="SSF53067">
    <property type="entry name" value="Actin-like ATPase domain"/>
    <property type="match status" value="4"/>
</dbReference>
<evidence type="ECO:0000256" key="3">
    <source>
        <dbReference type="ARBA" id="ARBA00009225"/>
    </source>
</evidence>
<protein>
    <recommendedName>
        <fullName evidence="4">hexokinase</fullName>
        <ecNumber evidence="4">2.7.1.1</ecNumber>
    </recommendedName>
</protein>
<comment type="caution">
    <text evidence="15">The sequence shown here is derived from an EMBL/GenBank/DDBJ whole genome shotgun (WGS) entry which is preliminary data.</text>
</comment>
<evidence type="ECO:0000256" key="11">
    <source>
        <dbReference type="ARBA" id="ARBA00047905"/>
    </source>
</evidence>
<feature type="domain" description="Hexokinase N-terminal" evidence="13">
    <location>
        <begin position="15"/>
        <end position="212"/>
    </location>
</feature>
<comment type="pathway">
    <text evidence="2">Carbohydrate metabolism; hexose metabolism.</text>
</comment>
<dbReference type="GO" id="GO:0005829">
    <property type="term" value="C:cytosol"/>
    <property type="evidence" value="ECO:0007669"/>
    <property type="project" value="TreeGrafter"/>
</dbReference>
<proteinExistence type="inferred from homology"/>
<gene>
    <name evidence="15" type="ORF">FOL47_003560</name>
</gene>
<dbReference type="GO" id="GO:0006006">
    <property type="term" value="P:glucose metabolic process"/>
    <property type="evidence" value="ECO:0007669"/>
    <property type="project" value="UniProtKB-ARBA"/>
</dbReference>
<keyword evidence="9" id="KW-0324">Glycolysis</keyword>
<dbReference type="Proteomes" id="UP000591131">
    <property type="component" value="Unassembled WGS sequence"/>
</dbReference>
<evidence type="ECO:0000259" key="14">
    <source>
        <dbReference type="Pfam" id="PF03727"/>
    </source>
</evidence>
<evidence type="ECO:0000259" key="13">
    <source>
        <dbReference type="Pfam" id="PF00349"/>
    </source>
</evidence>
<dbReference type="GO" id="GO:0005524">
    <property type="term" value="F:ATP binding"/>
    <property type="evidence" value="ECO:0007669"/>
    <property type="project" value="UniProtKB-KW"/>
</dbReference>
<feature type="domain" description="Hexokinase C-terminal" evidence="14">
    <location>
        <begin position="644"/>
        <end position="866"/>
    </location>
</feature>
<dbReference type="PANTHER" id="PTHR19443">
    <property type="entry name" value="HEXOKINASE"/>
    <property type="match status" value="1"/>
</dbReference>
<dbReference type="Pfam" id="PF00349">
    <property type="entry name" value="Hexokinase_1"/>
    <property type="match status" value="2"/>
</dbReference>
<evidence type="ECO:0000256" key="7">
    <source>
        <dbReference type="ARBA" id="ARBA00022777"/>
    </source>
</evidence>
<keyword evidence="16" id="KW-1185">Reference proteome</keyword>
<dbReference type="GO" id="GO:0008865">
    <property type="term" value="F:fructokinase activity"/>
    <property type="evidence" value="ECO:0007669"/>
    <property type="project" value="TreeGrafter"/>
</dbReference>
<organism evidence="15 16">
    <name type="scientific">Perkinsus chesapeaki</name>
    <name type="common">Clam parasite</name>
    <name type="synonym">Perkinsus andrewsi</name>
    <dbReference type="NCBI Taxonomy" id="330153"/>
    <lineage>
        <taxon>Eukaryota</taxon>
        <taxon>Sar</taxon>
        <taxon>Alveolata</taxon>
        <taxon>Perkinsozoa</taxon>
        <taxon>Perkinsea</taxon>
        <taxon>Perkinsida</taxon>
        <taxon>Perkinsidae</taxon>
        <taxon>Perkinsus</taxon>
    </lineage>
</organism>
<evidence type="ECO:0000256" key="2">
    <source>
        <dbReference type="ARBA" id="ARBA00005028"/>
    </source>
</evidence>
<evidence type="ECO:0000256" key="12">
    <source>
        <dbReference type="ARBA" id="ARBA00048160"/>
    </source>
</evidence>
<dbReference type="PROSITE" id="PS51748">
    <property type="entry name" value="HEXOKINASE_2"/>
    <property type="match status" value="2"/>
</dbReference>
<dbReference type="Gene3D" id="3.40.367.20">
    <property type="match status" value="2"/>
</dbReference>
<dbReference type="GO" id="GO:0004340">
    <property type="term" value="F:glucokinase activity"/>
    <property type="evidence" value="ECO:0007669"/>
    <property type="project" value="TreeGrafter"/>
</dbReference>
<dbReference type="PRINTS" id="PR00475">
    <property type="entry name" value="HEXOKINASE"/>
</dbReference>
<dbReference type="Pfam" id="PF03727">
    <property type="entry name" value="Hexokinase_2"/>
    <property type="match status" value="2"/>
</dbReference>
<dbReference type="EMBL" id="JAAPAO010000210">
    <property type="protein sequence ID" value="KAF4667482.1"/>
    <property type="molecule type" value="Genomic_DNA"/>
</dbReference>
<dbReference type="Gene3D" id="3.30.420.40">
    <property type="match status" value="2"/>
</dbReference>
<keyword evidence="6" id="KW-0547">Nucleotide-binding</keyword>
<evidence type="ECO:0000256" key="1">
    <source>
        <dbReference type="ARBA" id="ARBA00004888"/>
    </source>
</evidence>
<evidence type="ECO:0000313" key="15">
    <source>
        <dbReference type="EMBL" id="KAF4667482.1"/>
    </source>
</evidence>
<evidence type="ECO:0000256" key="4">
    <source>
        <dbReference type="ARBA" id="ARBA00012324"/>
    </source>
</evidence>
<keyword evidence="8" id="KW-0067">ATP-binding</keyword>
<dbReference type="UniPathway" id="UPA00109">
    <property type="reaction ID" value="UER00180"/>
</dbReference>
<sequence>MVSTSLPSDISDRLTEAVGKFDTPRETMIKVKDDFLEEMKLGWEAGQGAGAPPEASSVKMLTSHINVLPRGHEAGIYYALDLGGTNLRVLRVVLSAEKKPEIAENRKPIPHDVMGGTAEQLFGFIASTAKELTDKFHDDDLMPAGFTFSFPMSQSAINHGKLIEWTKGFSATGVVGEDPAELLNKAFKEQNVPIYVAALCNDTVGTLMTCSYEFEGCGTCRVGMIIGTGTNAAYSDPTLGNLVVNTEWGGYNFRNVPSVLNCYDEAVDRSSPNKGKQYFEKTISGMYLGELTRLATLDVLKGYSAHLPEFLTKSGLDTKYVCAALEGDNLGCDDEVIMTVFRQIGEAVLERSARLCASALSAVAQKCNIMDSEKRHMREVCIVHGMPRSLTIGVDGSLYQKGYRYPQRLDDAFAMIIGKSAASLVHTVHNSEISQRLDEVLDKFDVPASTLVEVKDDFLREMRAGWEAGKGFGAPPEASSIKMLNAHINVLPRGYEKGVYYALDLGGTYLRVLRVVLGKGEKPEVAEHRKPIPKEVMNSTSDDLFDFIAITAKEMTDKFNDDGDIPAGFTFSFPMSQETINRGTLVEWTKGFKTAGVVGEDPAVLLTKAMQKRDVPIYVAALCNDTVGTLMTCAYQFEGCGTCKIGMIIGTGTNAAYSDPTLGNLVVNTEWGGYNFRNVRKVLNEYDTAVDEASPNPGKQLYEKTISGMYLGELTRLASLEVLKDYPSELPEFLTKGPLDSKFVCAALEEDGLKCEDPVVKEVFRTIGDAVIERSANLCAAGLAAVAEKCGIGRENKRHMREVCVDHGMPRCLTIGVDGSLYLKGYHYPERLAMAFSKIVGDVMASLIHTVHSSDGSGVGAALMAAAVSQ</sequence>
<dbReference type="InterPro" id="IPR001312">
    <property type="entry name" value="Hexokinase"/>
</dbReference>
<dbReference type="GO" id="GO:0006096">
    <property type="term" value="P:glycolytic process"/>
    <property type="evidence" value="ECO:0007669"/>
    <property type="project" value="UniProtKB-UniPathway"/>
</dbReference>
<feature type="domain" description="Hexokinase N-terminal" evidence="13">
    <location>
        <begin position="437"/>
        <end position="635"/>
    </location>
</feature>
<dbReference type="GO" id="GO:0005536">
    <property type="term" value="F:D-glucose binding"/>
    <property type="evidence" value="ECO:0007669"/>
    <property type="project" value="InterPro"/>
</dbReference>
<dbReference type="PANTHER" id="PTHR19443:SF16">
    <property type="entry name" value="HEXOKINASE TYPE 1-RELATED"/>
    <property type="match status" value="1"/>
</dbReference>
<dbReference type="FunFam" id="3.30.420.40:FF:000805">
    <property type="entry name" value="Hexokinase-2"/>
    <property type="match status" value="2"/>
</dbReference>
<name>A0A7J6M7C9_PERCH</name>
<dbReference type="AlphaFoldDB" id="A0A7J6M7C9"/>
<dbReference type="GO" id="GO:0001678">
    <property type="term" value="P:intracellular glucose homeostasis"/>
    <property type="evidence" value="ECO:0007669"/>
    <property type="project" value="InterPro"/>
</dbReference>
<comment type="catalytic activity">
    <reaction evidence="12">
        <text>D-glucose + ATP = D-glucose 6-phosphate + ADP + H(+)</text>
        <dbReference type="Rhea" id="RHEA:17825"/>
        <dbReference type="ChEBI" id="CHEBI:4167"/>
        <dbReference type="ChEBI" id="CHEBI:15378"/>
        <dbReference type="ChEBI" id="CHEBI:30616"/>
        <dbReference type="ChEBI" id="CHEBI:61548"/>
        <dbReference type="ChEBI" id="CHEBI:456216"/>
        <dbReference type="EC" id="2.7.1.1"/>
    </reaction>
    <physiologicalReaction direction="left-to-right" evidence="12">
        <dbReference type="Rhea" id="RHEA:17826"/>
    </physiologicalReaction>
</comment>
<dbReference type="GO" id="GO:0005739">
    <property type="term" value="C:mitochondrion"/>
    <property type="evidence" value="ECO:0007669"/>
    <property type="project" value="TreeGrafter"/>
</dbReference>
<dbReference type="CDD" id="cd24000">
    <property type="entry name" value="ASKHA_NBD_HK"/>
    <property type="match status" value="1"/>
</dbReference>
<dbReference type="EC" id="2.7.1.1" evidence="4"/>
<reference evidence="15 16" key="1">
    <citation type="submission" date="2020-04" db="EMBL/GenBank/DDBJ databases">
        <title>Perkinsus chesapeaki whole genome sequence.</title>
        <authorList>
            <person name="Bogema D.R."/>
        </authorList>
    </citation>
    <scope>NUCLEOTIDE SEQUENCE [LARGE SCALE GENOMIC DNA]</scope>
    <source>
        <strain evidence="15">ATCC PRA-425</strain>
    </source>
</reference>
<feature type="domain" description="Hexokinase C-terminal" evidence="14">
    <location>
        <begin position="221"/>
        <end position="429"/>
    </location>
</feature>
<evidence type="ECO:0000256" key="8">
    <source>
        <dbReference type="ARBA" id="ARBA00022840"/>
    </source>
</evidence>
<comment type="catalytic activity">
    <reaction evidence="11">
        <text>D-fructose + ATP = D-fructose 6-phosphate + ADP + H(+)</text>
        <dbReference type="Rhea" id="RHEA:16125"/>
        <dbReference type="ChEBI" id="CHEBI:15378"/>
        <dbReference type="ChEBI" id="CHEBI:30616"/>
        <dbReference type="ChEBI" id="CHEBI:37721"/>
        <dbReference type="ChEBI" id="CHEBI:61527"/>
        <dbReference type="ChEBI" id="CHEBI:456216"/>
        <dbReference type="EC" id="2.7.1.1"/>
    </reaction>
    <physiologicalReaction direction="left-to-right" evidence="11">
        <dbReference type="Rhea" id="RHEA:16126"/>
    </physiologicalReaction>
</comment>
<evidence type="ECO:0000313" key="16">
    <source>
        <dbReference type="Proteomes" id="UP000591131"/>
    </source>
</evidence>
<keyword evidence="7" id="KW-0418">Kinase</keyword>
<comment type="pathway">
    <text evidence="1">Carbohydrate degradation; glycolysis; D-glyceraldehyde 3-phosphate and glycerone phosphate from D-glucose: step 1/4.</text>
</comment>
<dbReference type="InterPro" id="IPR022672">
    <property type="entry name" value="Hexokinase_N"/>
</dbReference>
<evidence type="ECO:0000256" key="6">
    <source>
        <dbReference type="ARBA" id="ARBA00022741"/>
    </source>
</evidence>
<dbReference type="InterPro" id="IPR022673">
    <property type="entry name" value="Hexokinase_C"/>
</dbReference>
<evidence type="ECO:0000256" key="10">
    <source>
        <dbReference type="ARBA" id="ARBA00044613"/>
    </source>
</evidence>
<evidence type="ECO:0000256" key="9">
    <source>
        <dbReference type="ARBA" id="ARBA00023152"/>
    </source>
</evidence>
<comment type="catalytic activity">
    <reaction evidence="10">
        <text>a D-hexose + ATP = a D-hexose 6-phosphate + ADP + H(+)</text>
        <dbReference type="Rhea" id="RHEA:22740"/>
        <dbReference type="ChEBI" id="CHEBI:4194"/>
        <dbReference type="ChEBI" id="CHEBI:15378"/>
        <dbReference type="ChEBI" id="CHEBI:30616"/>
        <dbReference type="ChEBI" id="CHEBI:229467"/>
        <dbReference type="ChEBI" id="CHEBI:456216"/>
        <dbReference type="EC" id="2.7.1.1"/>
    </reaction>
    <physiologicalReaction direction="left-to-right" evidence="10">
        <dbReference type="Rhea" id="RHEA:22741"/>
    </physiologicalReaction>
</comment>
<keyword evidence="5" id="KW-0808">Transferase</keyword>